<dbReference type="EMBL" id="JAAIUW010000009">
    <property type="protein sequence ID" value="KAF7816678.1"/>
    <property type="molecule type" value="Genomic_DNA"/>
</dbReference>
<comment type="caution">
    <text evidence="1">The sequence shown here is derived from an EMBL/GenBank/DDBJ whole genome shotgun (WGS) entry which is preliminary data.</text>
</comment>
<dbReference type="AlphaFoldDB" id="A0A834WD53"/>
<keyword evidence="2" id="KW-1185">Reference proteome</keyword>
<sequence length="36" mass="3626">MCVLLSCSNGVGDQSLCAGTDINMDAEQSILPDPGA</sequence>
<name>A0A834WD53_9FABA</name>
<proteinExistence type="predicted"/>
<organism evidence="1 2">
    <name type="scientific">Senna tora</name>
    <dbReference type="NCBI Taxonomy" id="362788"/>
    <lineage>
        <taxon>Eukaryota</taxon>
        <taxon>Viridiplantae</taxon>
        <taxon>Streptophyta</taxon>
        <taxon>Embryophyta</taxon>
        <taxon>Tracheophyta</taxon>
        <taxon>Spermatophyta</taxon>
        <taxon>Magnoliopsida</taxon>
        <taxon>eudicotyledons</taxon>
        <taxon>Gunneridae</taxon>
        <taxon>Pentapetalae</taxon>
        <taxon>rosids</taxon>
        <taxon>fabids</taxon>
        <taxon>Fabales</taxon>
        <taxon>Fabaceae</taxon>
        <taxon>Caesalpinioideae</taxon>
        <taxon>Cassia clade</taxon>
        <taxon>Senna</taxon>
    </lineage>
</organism>
<accession>A0A834WD53</accession>
<protein>
    <submittedName>
        <fullName evidence="1">Uncharacterized protein</fullName>
    </submittedName>
</protein>
<evidence type="ECO:0000313" key="1">
    <source>
        <dbReference type="EMBL" id="KAF7816678.1"/>
    </source>
</evidence>
<evidence type="ECO:0000313" key="2">
    <source>
        <dbReference type="Proteomes" id="UP000634136"/>
    </source>
</evidence>
<gene>
    <name evidence="1" type="ORF">G2W53_030647</name>
</gene>
<dbReference type="Proteomes" id="UP000634136">
    <property type="component" value="Unassembled WGS sequence"/>
</dbReference>
<reference evidence="1" key="1">
    <citation type="submission" date="2020-09" db="EMBL/GenBank/DDBJ databases">
        <title>Genome-Enabled Discovery of Anthraquinone Biosynthesis in Senna tora.</title>
        <authorList>
            <person name="Kang S.-H."/>
            <person name="Pandey R.P."/>
            <person name="Lee C.-M."/>
            <person name="Sim J.-S."/>
            <person name="Jeong J.-T."/>
            <person name="Choi B.-S."/>
            <person name="Jung M."/>
            <person name="Ginzburg D."/>
            <person name="Zhao K."/>
            <person name="Won S.Y."/>
            <person name="Oh T.-J."/>
            <person name="Yu Y."/>
            <person name="Kim N.-H."/>
            <person name="Lee O.R."/>
            <person name="Lee T.-H."/>
            <person name="Bashyal P."/>
            <person name="Kim T.-S."/>
            <person name="Lee W.-H."/>
            <person name="Kawkins C."/>
            <person name="Kim C.-K."/>
            <person name="Kim J.S."/>
            <person name="Ahn B.O."/>
            <person name="Rhee S.Y."/>
            <person name="Sohng J.K."/>
        </authorList>
    </citation>
    <scope>NUCLEOTIDE SEQUENCE</scope>
    <source>
        <tissue evidence="1">Leaf</tissue>
    </source>
</reference>